<dbReference type="InterPro" id="IPR017871">
    <property type="entry name" value="ABC_transporter-like_CS"/>
</dbReference>
<dbReference type="AlphaFoldDB" id="A0A956LZ47"/>
<keyword evidence="1" id="KW-0813">Transport</keyword>
<dbReference type="GO" id="GO:0005524">
    <property type="term" value="F:ATP binding"/>
    <property type="evidence" value="ECO:0007669"/>
    <property type="project" value="UniProtKB-KW"/>
</dbReference>
<gene>
    <name evidence="5" type="ORF">KC729_03820</name>
</gene>
<name>A0A956LZ47_UNCEI</name>
<dbReference type="CDD" id="cd03255">
    <property type="entry name" value="ABC_MJ0796_LolCDE_FtsE"/>
    <property type="match status" value="1"/>
</dbReference>
<dbReference type="EMBL" id="JAGQHR010000067">
    <property type="protein sequence ID" value="MCA9726786.1"/>
    <property type="molecule type" value="Genomic_DNA"/>
</dbReference>
<dbReference type="GO" id="GO:0005886">
    <property type="term" value="C:plasma membrane"/>
    <property type="evidence" value="ECO:0007669"/>
    <property type="project" value="TreeGrafter"/>
</dbReference>
<keyword evidence="2" id="KW-0547">Nucleotide-binding</keyword>
<dbReference type="FunFam" id="3.40.50.300:FF:000032">
    <property type="entry name" value="Export ABC transporter ATP-binding protein"/>
    <property type="match status" value="1"/>
</dbReference>
<evidence type="ECO:0000313" key="5">
    <source>
        <dbReference type="EMBL" id="MCA9726786.1"/>
    </source>
</evidence>
<dbReference type="GO" id="GO:0098796">
    <property type="term" value="C:membrane protein complex"/>
    <property type="evidence" value="ECO:0007669"/>
    <property type="project" value="UniProtKB-ARBA"/>
</dbReference>
<reference evidence="5" key="2">
    <citation type="journal article" date="2021" name="Microbiome">
        <title>Successional dynamics and alternative stable states in a saline activated sludge microbial community over 9 years.</title>
        <authorList>
            <person name="Wang Y."/>
            <person name="Ye J."/>
            <person name="Ju F."/>
            <person name="Liu L."/>
            <person name="Boyd J.A."/>
            <person name="Deng Y."/>
            <person name="Parks D.H."/>
            <person name="Jiang X."/>
            <person name="Yin X."/>
            <person name="Woodcroft B.J."/>
            <person name="Tyson G.W."/>
            <person name="Hugenholtz P."/>
            <person name="Polz M.F."/>
            <person name="Zhang T."/>
        </authorList>
    </citation>
    <scope>NUCLEOTIDE SEQUENCE</scope>
    <source>
        <strain evidence="5">HKST-UBA01</strain>
    </source>
</reference>
<dbReference type="SUPFAM" id="SSF52540">
    <property type="entry name" value="P-loop containing nucleoside triphosphate hydrolases"/>
    <property type="match status" value="1"/>
</dbReference>
<comment type="caution">
    <text evidence="5">The sequence shown here is derived from an EMBL/GenBank/DDBJ whole genome shotgun (WGS) entry which is preliminary data.</text>
</comment>
<accession>A0A956LZ47</accession>
<dbReference type="InterPro" id="IPR017911">
    <property type="entry name" value="MacB-like_ATP-bd"/>
</dbReference>
<reference evidence="5" key="1">
    <citation type="submission" date="2020-04" db="EMBL/GenBank/DDBJ databases">
        <authorList>
            <person name="Zhang T."/>
        </authorList>
    </citation>
    <scope>NUCLEOTIDE SEQUENCE</scope>
    <source>
        <strain evidence="5">HKST-UBA01</strain>
    </source>
</reference>
<dbReference type="Gene3D" id="3.40.50.300">
    <property type="entry name" value="P-loop containing nucleotide triphosphate hydrolases"/>
    <property type="match status" value="1"/>
</dbReference>
<dbReference type="SMART" id="SM00382">
    <property type="entry name" value="AAA"/>
    <property type="match status" value="1"/>
</dbReference>
<proteinExistence type="predicted"/>
<dbReference type="GO" id="GO:0022857">
    <property type="term" value="F:transmembrane transporter activity"/>
    <property type="evidence" value="ECO:0007669"/>
    <property type="project" value="TreeGrafter"/>
</dbReference>
<dbReference type="InterPro" id="IPR003439">
    <property type="entry name" value="ABC_transporter-like_ATP-bd"/>
</dbReference>
<dbReference type="InterPro" id="IPR027417">
    <property type="entry name" value="P-loop_NTPase"/>
</dbReference>
<organism evidence="5 6">
    <name type="scientific">Eiseniibacteriota bacterium</name>
    <dbReference type="NCBI Taxonomy" id="2212470"/>
    <lineage>
        <taxon>Bacteria</taxon>
        <taxon>Candidatus Eiseniibacteriota</taxon>
    </lineage>
</organism>
<keyword evidence="3 5" id="KW-0067">ATP-binding</keyword>
<dbReference type="PROSITE" id="PS50893">
    <property type="entry name" value="ABC_TRANSPORTER_2"/>
    <property type="match status" value="1"/>
</dbReference>
<evidence type="ECO:0000313" key="6">
    <source>
        <dbReference type="Proteomes" id="UP000697710"/>
    </source>
</evidence>
<dbReference type="PANTHER" id="PTHR24220:SF86">
    <property type="entry name" value="ABC TRANSPORTER ABCH.1"/>
    <property type="match status" value="1"/>
</dbReference>
<evidence type="ECO:0000256" key="2">
    <source>
        <dbReference type="ARBA" id="ARBA00022741"/>
    </source>
</evidence>
<dbReference type="PANTHER" id="PTHR24220">
    <property type="entry name" value="IMPORT ATP-BINDING PROTEIN"/>
    <property type="match status" value="1"/>
</dbReference>
<dbReference type="InterPro" id="IPR003593">
    <property type="entry name" value="AAA+_ATPase"/>
</dbReference>
<protein>
    <submittedName>
        <fullName evidence="5">ABC transporter ATP-binding protein</fullName>
    </submittedName>
</protein>
<dbReference type="InterPro" id="IPR015854">
    <property type="entry name" value="ABC_transpr_LolD-like"/>
</dbReference>
<dbReference type="GO" id="GO:0016887">
    <property type="term" value="F:ATP hydrolysis activity"/>
    <property type="evidence" value="ECO:0007669"/>
    <property type="project" value="InterPro"/>
</dbReference>
<evidence type="ECO:0000259" key="4">
    <source>
        <dbReference type="PROSITE" id="PS50893"/>
    </source>
</evidence>
<evidence type="ECO:0000256" key="3">
    <source>
        <dbReference type="ARBA" id="ARBA00022840"/>
    </source>
</evidence>
<dbReference type="Pfam" id="PF00005">
    <property type="entry name" value="ABC_tran"/>
    <property type="match status" value="1"/>
</dbReference>
<sequence>MIHRRDNGGASSAPATSSRWVIDARQLVRTYQMGQNQVHALRGVDLQVGPGDMVAIVGASGSGKSTLMNILGCLDRPDAGSYVLDGVHVDTAGKNARADLRNQKIGFVFQGFNLLARTSAVENVELPLLYHRNDHRLPTRRLAEEALQRVGLGDRMDHEPSELSGGQQQRVAIARALVTKPSLVLADEPTGNLDSRTSMEIMALFQDLNREGVTIVVVTHEDDIARCTNRKVELRDGLVVHDERLRDRVDAAQEAARRKSSDSVIA</sequence>
<dbReference type="PROSITE" id="PS00211">
    <property type="entry name" value="ABC_TRANSPORTER_1"/>
    <property type="match status" value="1"/>
</dbReference>
<evidence type="ECO:0000256" key="1">
    <source>
        <dbReference type="ARBA" id="ARBA00022448"/>
    </source>
</evidence>
<dbReference type="Proteomes" id="UP000697710">
    <property type="component" value="Unassembled WGS sequence"/>
</dbReference>
<feature type="domain" description="ABC transporter" evidence="4">
    <location>
        <begin position="22"/>
        <end position="261"/>
    </location>
</feature>